<evidence type="ECO:0000256" key="2">
    <source>
        <dbReference type="ARBA" id="ARBA00005417"/>
    </source>
</evidence>
<keyword evidence="8" id="KW-1185">Reference proteome</keyword>
<dbReference type="PANTHER" id="PTHR43776">
    <property type="entry name" value="TRANSPORT ATP-BINDING PROTEIN"/>
    <property type="match status" value="1"/>
</dbReference>
<dbReference type="SMART" id="SM00382">
    <property type="entry name" value="AAA"/>
    <property type="match status" value="1"/>
</dbReference>
<accession>A0A316GAW8</accession>
<dbReference type="InterPro" id="IPR050319">
    <property type="entry name" value="ABC_transp_ATP-bind"/>
</dbReference>
<dbReference type="Gene3D" id="3.40.50.300">
    <property type="entry name" value="P-loop containing nucleotide triphosphate hydrolases"/>
    <property type="match status" value="1"/>
</dbReference>
<organism evidence="7 8">
    <name type="scientific">Roseicyclus mahoneyensis</name>
    <dbReference type="NCBI Taxonomy" id="164332"/>
    <lineage>
        <taxon>Bacteria</taxon>
        <taxon>Pseudomonadati</taxon>
        <taxon>Pseudomonadota</taxon>
        <taxon>Alphaproteobacteria</taxon>
        <taxon>Rhodobacterales</taxon>
        <taxon>Roseobacteraceae</taxon>
        <taxon>Roseicyclus</taxon>
    </lineage>
</organism>
<dbReference type="PROSITE" id="PS50893">
    <property type="entry name" value="ABC_TRANSPORTER_2"/>
    <property type="match status" value="1"/>
</dbReference>
<dbReference type="PANTHER" id="PTHR43776:SF7">
    <property type="entry name" value="D,D-DIPEPTIDE TRANSPORT ATP-BINDING PROTEIN DDPF-RELATED"/>
    <property type="match status" value="1"/>
</dbReference>
<evidence type="ECO:0000313" key="7">
    <source>
        <dbReference type="EMBL" id="PWK58119.1"/>
    </source>
</evidence>
<evidence type="ECO:0000256" key="5">
    <source>
        <dbReference type="ARBA" id="ARBA00022840"/>
    </source>
</evidence>
<dbReference type="GO" id="GO:0016887">
    <property type="term" value="F:ATP hydrolysis activity"/>
    <property type="evidence" value="ECO:0007669"/>
    <property type="project" value="InterPro"/>
</dbReference>
<keyword evidence="3" id="KW-0813">Transport</keyword>
<dbReference type="InterPro" id="IPR013563">
    <property type="entry name" value="Oligopep_ABC_C"/>
</dbReference>
<comment type="caution">
    <text evidence="7">The sequence shown here is derived from an EMBL/GenBank/DDBJ whole genome shotgun (WGS) entry which is preliminary data.</text>
</comment>
<evidence type="ECO:0000256" key="1">
    <source>
        <dbReference type="ARBA" id="ARBA00004417"/>
    </source>
</evidence>
<comment type="similarity">
    <text evidence="2">Belongs to the ABC transporter superfamily.</text>
</comment>
<dbReference type="GO" id="GO:0055085">
    <property type="term" value="P:transmembrane transport"/>
    <property type="evidence" value="ECO:0007669"/>
    <property type="project" value="UniProtKB-ARBA"/>
</dbReference>
<evidence type="ECO:0000256" key="3">
    <source>
        <dbReference type="ARBA" id="ARBA00022448"/>
    </source>
</evidence>
<evidence type="ECO:0000256" key="4">
    <source>
        <dbReference type="ARBA" id="ARBA00022741"/>
    </source>
</evidence>
<reference evidence="7 8" key="1">
    <citation type="submission" date="2018-05" db="EMBL/GenBank/DDBJ databases">
        <title>Genomic Encyclopedia of Type Strains, Phase IV (KMG-IV): sequencing the most valuable type-strain genomes for metagenomic binning, comparative biology and taxonomic classification.</title>
        <authorList>
            <person name="Goeker M."/>
        </authorList>
    </citation>
    <scope>NUCLEOTIDE SEQUENCE [LARGE SCALE GENOMIC DNA]</scope>
    <source>
        <strain evidence="7 8">DSM 16097</strain>
    </source>
</reference>
<dbReference type="PROSITE" id="PS00211">
    <property type="entry name" value="ABC_TRANSPORTER_1"/>
    <property type="match status" value="1"/>
</dbReference>
<sequence length="320" mass="34427">MTTPALRLDTLSKTFPLGRSLFGPERPGVRAVHPITLDVMPGETLGIVGESGCGKSTLARMLVGLIPPTTGTIEIEGAALDNADPAVFGKRIQYVFQDPISSLNPRKTIRQIMEAPLKLLHGMDRAARTTRIAEIFETVSLRADFLDRYPHEFSGGQAQRIGIARALAAEARILILDEPVSALDVSVQAQVLNLLADLKARLGLTYLFISHDLAVVEAVSDRIAVLYFGSVVELGRAEDVFRTPRHPYTKLLADSAPVVGRPLRAPEGAETELPDPLNPPEGCAFRARCPRATDLCRKLVPTLAPADAGHSVACHNPLGG</sequence>
<keyword evidence="4" id="KW-0547">Nucleotide-binding</keyword>
<dbReference type="NCBIfam" id="TIGR01727">
    <property type="entry name" value="oligo_HPY"/>
    <property type="match status" value="1"/>
</dbReference>
<dbReference type="EMBL" id="QGGW01000010">
    <property type="protein sequence ID" value="PWK58119.1"/>
    <property type="molecule type" value="Genomic_DNA"/>
</dbReference>
<dbReference type="GO" id="GO:0005524">
    <property type="term" value="F:ATP binding"/>
    <property type="evidence" value="ECO:0007669"/>
    <property type="project" value="UniProtKB-KW"/>
</dbReference>
<protein>
    <submittedName>
        <fullName evidence="7">Peptide/nickel transport system ATP-binding protein</fullName>
    </submittedName>
</protein>
<dbReference type="GO" id="GO:0005886">
    <property type="term" value="C:plasma membrane"/>
    <property type="evidence" value="ECO:0007669"/>
    <property type="project" value="UniProtKB-SubCell"/>
</dbReference>
<comment type="subcellular location">
    <subcellularLocation>
        <location evidence="1">Cell inner membrane</location>
        <topology evidence="1">Peripheral membrane protein</topology>
    </subcellularLocation>
</comment>
<dbReference type="RefSeq" id="WP_109670227.1">
    <property type="nucleotide sequence ID" value="NZ_QGGW01000010.1"/>
</dbReference>
<proteinExistence type="inferred from homology"/>
<dbReference type="InterPro" id="IPR017871">
    <property type="entry name" value="ABC_transporter-like_CS"/>
</dbReference>
<dbReference type="InterPro" id="IPR027417">
    <property type="entry name" value="P-loop_NTPase"/>
</dbReference>
<dbReference type="FunFam" id="3.40.50.300:FF:000016">
    <property type="entry name" value="Oligopeptide ABC transporter ATP-binding component"/>
    <property type="match status" value="1"/>
</dbReference>
<feature type="domain" description="ABC transporter" evidence="6">
    <location>
        <begin position="6"/>
        <end position="253"/>
    </location>
</feature>
<dbReference type="InterPro" id="IPR003439">
    <property type="entry name" value="ABC_transporter-like_ATP-bd"/>
</dbReference>
<dbReference type="Proteomes" id="UP000245708">
    <property type="component" value="Unassembled WGS sequence"/>
</dbReference>
<evidence type="ECO:0000313" key="8">
    <source>
        <dbReference type="Proteomes" id="UP000245708"/>
    </source>
</evidence>
<dbReference type="Pfam" id="PF00005">
    <property type="entry name" value="ABC_tran"/>
    <property type="match status" value="1"/>
</dbReference>
<evidence type="ECO:0000259" key="6">
    <source>
        <dbReference type="PROSITE" id="PS50893"/>
    </source>
</evidence>
<name>A0A316GAW8_9RHOB</name>
<dbReference type="CDD" id="cd03257">
    <property type="entry name" value="ABC_NikE_OppD_transporters"/>
    <property type="match status" value="1"/>
</dbReference>
<dbReference type="OrthoDB" id="9802264at2"/>
<dbReference type="InterPro" id="IPR003593">
    <property type="entry name" value="AAA+_ATPase"/>
</dbReference>
<keyword evidence="5 7" id="KW-0067">ATP-binding</keyword>
<gene>
    <name evidence="7" type="ORF">C7455_11060</name>
</gene>
<dbReference type="GO" id="GO:0015833">
    <property type="term" value="P:peptide transport"/>
    <property type="evidence" value="ECO:0007669"/>
    <property type="project" value="InterPro"/>
</dbReference>
<dbReference type="Pfam" id="PF08352">
    <property type="entry name" value="oligo_HPY"/>
    <property type="match status" value="1"/>
</dbReference>
<dbReference type="SUPFAM" id="SSF52540">
    <property type="entry name" value="P-loop containing nucleoside triphosphate hydrolases"/>
    <property type="match status" value="1"/>
</dbReference>
<dbReference type="AlphaFoldDB" id="A0A316GAW8"/>